<dbReference type="SUPFAM" id="SSF53590">
    <property type="entry name" value="Nucleoside hydrolase"/>
    <property type="match status" value="1"/>
</dbReference>
<reference evidence="4 5" key="1">
    <citation type="submission" date="2019-09" db="EMBL/GenBank/DDBJ databases">
        <title>In-depth cultivation of the pig gut microbiome towards novel bacterial diversity and tailored functional studies.</title>
        <authorList>
            <person name="Wylensek D."/>
            <person name="Hitch T.C.A."/>
            <person name="Clavel T."/>
        </authorList>
    </citation>
    <scope>NUCLEOTIDE SEQUENCE [LARGE SCALE GENOMIC DNA]</scope>
    <source>
        <strain evidence="4 5">WCA3-693-APC-4?</strain>
    </source>
</reference>
<organism evidence="4 5">
    <name type="scientific">Tissierella pigra</name>
    <dbReference type="NCBI Taxonomy" id="2607614"/>
    <lineage>
        <taxon>Bacteria</taxon>
        <taxon>Bacillati</taxon>
        <taxon>Bacillota</taxon>
        <taxon>Tissierellia</taxon>
        <taxon>Tissierellales</taxon>
        <taxon>Tissierellaceae</taxon>
        <taxon>Tissierella</taxon>
    </lineage>
</organism>
<keyword evidence="5" id="KW-1185">Reference proteome</keyword>
<comment type="caution">
    <text evidence="4">The sequence shown here is derived from an EMBL/GenBank/DDBJ whole genome shotgun (WGS) entry which is preliminary data.</text>
</comment>
<sequence>MGRKIIIDCDNTFGIDGCDVDDGLAIIYALAQREVEVLGISTTFGNNSLDIVYPNTISFMKNIGYPEIPVYKGSEDSYENNKAAKFLVEMVNKYNGDLCILATGSLTNLYDAWKIDNKFYEKIKSISLMGGITAPLVINNKILNELNFSCNAEASLNVLEHGKNITIATGNTCLDGFFTRERFETLKEGNDFEKWLYVQCEYWFDREKNVFKNEGIYIWDILSAAALLNPNLFIKNTINISPDEESMKKGLLIGKGKTREVIIPKIKDVDEYIEHVYNQYRIFGEKF</sequence>
<evidence type="ECO:0000256" key="1">
    <source>
        <dbReference type="ARBA" id="ARBA00022801"/>
    </source>
</evidence>
<evidence type="ECO:0000259" key="3">
    <source>
        <dbReference type="Pfam" id="PF01156"/>
    </source>
</evidence>
<keyword evidence="2" id="KW-0326">Glycosidase</keyword>
<evidence type="ECO:0000256" key="2">
    <source>
        <dbReference type="ARBA" id="ARBA00023295"/>
    </source>
</evidence>
<dbReference type="PANTHER" id="PTHR12304:SF4">
    <property type="entry name" value="URIDINE NUCLEOSIDASE"/>
    <property type="match status" value="1"/>
</dbReference>
<dbReference type="InterPro" id="IPR001910">
    <property type="entry name" value="Inosine/uridine_hydrolase_dom"/>
</dbReference>
<name>A0A6N7XW04_9FIRM</name>
<gene>
    <name evidence="4" type="ORF">FYJ83_09115</name>
</gene>
<dbReference type="GO" id="GO:0008477">
    <property type="term" value="F:purine nucleosidase activity"/>
    <property type="evidence" value="ECO:0007669"/>
    <property type="project" value="TreeGrafter"/>
</dbReference>
<proteinExistence type="predicted"/>
<dbReference type="GO" id="GO:0006152">
    <property type="term" value="P:purine nucleoside catabolic process"/>
    <property type="evidence" value="ECO:0007669"/>
    <property type="project" value="TreeGrafter"/>
</dbReference>
<dbReference type="Gene3D" id="3.90.245.10">
    <property type="entry name" value="Ribonucleoside hydrolase-like"/>
    <property type="match status" value="1"/>
</dbReference>
<feature type="domain" description="Inosine/uridine-preferring nucleoside hydrolase" evidence="3">
    <location>
        <begin position="5"/>
        <end position="252"/>
    </location>
</feature>
<dbReference type="Pfam" id="PF01156">
    <property type="entry name" value="IU_nuc_hydro"/>
    <property type="match status" value="1"/>
</dbReference>
<keyword evidence="1 4" id="KW-0378">Hydrolase</keyword>
<dbReference type="PANTHER" id="PTHR12304">
    <property type="entry name" value="INOSINE-URIDINE PREFERRING NUCLEOSIDE HYDROLASE"/>
    <property type="match status" value="1"/>
</dbReference>
<accession>A0A6N7XW04</accession>
<dbReference type="RefSeq" id="WP_154440033.1">
    <property type="nucleotide sequence ID" value="NZ_JAHLPJ010000001.1"/>
</dbReference>
<evidence type="ECO:0000313" key="4">
    <source>
        <dbReference type="EMBL" id="MSU01623.1"/>
    </source>
</evidence>
<protein>
    <submittedName>
        <fullName evidence="4">Nucleoside hydrolase</fullName>
    </submittedName>
</protein>
<dbReference type="AlphaFoldDB" id="A0A6N7XW04"/>
<dbReference type="Proteomes" id="UP000469523">
    <property type="component" value="Unassembled WGS sequence"/>
</dbReference>
<evidence type="ECO:0000313" key="5">
    <source>
        <dbReference type="Proteomes" id="UP000469523"/>
    </source>
</evidence>
<dbReference type="EMBL" id="VUNQ01000017">
    <property type="protein sequence ID" value="MSU01623.1"/>
    <property type="molecule type" value="Genomic_DNA"/>
</dbReference>
<dbReference type="InterPro" id="IPR023186">
    <property type="entry name" value="IUNH"/>
</dbReference>
<dbReference type="GO" id="GO:0005829">
    <property type="term" value="C:cytosol"/>
    <property type="evidence" value="ECO:0007669"/>
    <property type="project" value="TreeGrafter"/>
</dbReference>
<dbReference type="InterPro" id="IPR036452">
    <property type="entry name" value="Ribo_hydro-like"/>
</dbReference>